<gene>
    <name evidence="2" type="primary">linE</name>
    <name evidence="2" type="ORF">DSM104329_02785</name>
</gene>
<evidence type="ECO:0000313" key="3">
    <source>
        <dbReference type="Proteomes" id="UP001162834"/>
    </source>
</evidence>
<feature type="domain" description="VOC" evidence="1">
    <location>
        <begin position="157"/>
        <end position="280"/>
    </location>
</feature>
<dbReference type="InterPro" id="IPR052537">
    <property type="entry name" value="Extradiol_RC_dioxygenase"/>
</dbReference>
<sequence>MSNEGLIRGTHHLTFCVGRAQEDYDFHVRLLGLRSVKKTVLFDGELPIYHLYYGNEVGDESTVLTAFPYRQAGWMGRRGTNQCRSINLSVPADSLGFWADRLRGAGLEVGEVERFGTPRLEFAHPCGIPYQLIGESGPDPRDPWEGNGVDGEHGIRGAFGTTTSVREPEPMDDFLVRGMAAKKVAGEGAHHHYEFGTADGHGRVLELVEEPDLPQGTWTFGEGTIHHHAFAVATAEDQLAVKDHIVGLGFTDVSDVKDRGYFFSIYCRTPGGALFEFAYSRPQGFFIDEAADELGTHMCIPPHWEDRRSEIAQLESIDTEEVVVG</sequence>
<dbReference type="InterPro" id="IPR037523">
    <property type="entry name" value="VOC_core"/>
</dbReference>
<proteinExistence type="predicted"/>
<dbReference type="SUPFAM" id="SSF54593">
    <property type="entry name" value="Glyoxalase/Bleomycin resistance protein/Dihydroxybiphenyl dioxygenase"/>
    <property type="match status" value="1"/>
</dbReference>
<keyword evidence="3" id="KW-1185">Reference proteome</keyword>
<dbReference type="GO" id="GO:0016491">
    <property type="term" value="F:oxidoreductase activity"/>
    <property type="evidence" value="ECO:0007669"/>
    <property type="project" value="UniProtKB-KW"/>
</dbReference>
<dbReference type="PROSITE" id="PS51819">
    <property type="entry name" value="VOC"/>
    <property type="match status" value="2"/>
</dbReference>
<dbReference type="AlphaFoldDB" id="A0A9E6XZ13"/>
<evidence type="ECO:0000259" key="1">
    <source>
        <dbReference type="PROSITE" id="PS51819"/>
    </source>
</evidence>
<keyword evidence="2" id="KW-0560">Oxidoreductase</keyword>
<reference evidence="2" key="1">
    <citation type="journal article" date="2022" name="Int. J. Syst. Evol. Microbiol.">
        <title>Pseudomonas aegrilactucae sp. nov. and Pseudomonas morbosilactucae sp. nov., pathogens causing bacterial rot of lettuce in Japan.</title>
        <authorList>
            <person name="Sawada H."/>
            <person name="Fujikawa T."/>
            <person name="Satou M."/>
        </authorList>
    </citation>
    <scope>NUCLEOTIDE SEQUENCE</scope>
    <source>
        <strain evidence="2">0166_1</strain>
    </source>
</reference>
<dbReference type="EC" id="1.13.11.66" evidence="2"/>
<dbReference type="InterPro" id="IPR029068">
    <property type="entry name" value="Glyas_Bleomycin-R_OHBP_Dase"/>
</dbReference>
<dbReference type="Proteomes" id="UP001162834">
    <property type="component" value="Chromosome"/>
</dbReference>
<dbReference type="Gene3D" id="3.10.180.10">
    <property type="entry name" value="2,3-Dihydroxybiphenyl 1,2-Dioxygenase, domain 1"/>
    <property type="match status" value="2"/>
</dbReference>
<dbReference type="KEGG" id="sbae:DSM104329_02785"/>
<protein>
    <submittedName>
        <fullName evidence="2">Chlorohydroquinone/hydroquinone 1,2-dioxygenase</fullName>
        <ecNumber evidence="2">1.13.11.66</ecNumber>
    </submittedName>
</protein>
<name>A0A9E6XZ13_9ACTN</name>
<dbReference type="PANTHER" id="PTHR36110:SF4">
    <property type="entry name" value="RING-CLEAVING DIOXYGENASE MHQA-RELATED"/>
    <property type="match status" value="1"/>
</dbReference>
<organism evidence="2 3">
    <name type="scientific">Capillimicrobium parvum</name>
    <dbReference type="NCBI Taxonomy" id="2884022"/>
    <lineage>
        <taxon>Bacteria</taxon>
        <taxon>Bacillati</taxon>
        <taxon>Actinomycetota</taxon>
        <taxon>Thermoleophilia</taxon>
        <taxon>Solirubrobacterales</taxon>
        <taxon>Capillimicrobiaceae</taxon>
        <taxon>Capillimicrobium</taxon>
    </lineage>
</organism>
<dbReference type="PANTHER" id="PTHR36110">
    <property type="entry name" value="RING-CLEAVING DIOXYGENASE MHQE-RELATED"/>
    <property type="match status" value="1"/>
</dbReference>
<accession>A0A9E6XZ13</accession>
<dbReference type="EMBL" id="CP087164">
    <property type="protein sequence ID" value="UGS36381.1"/>
    <property type="molecule type" value="Genomic_DNA"/>
</dbReference>
<feature type="domain" description="VOC" evidence="1">
    <location>
        <begin position="9"/>
        <end position="135"/>
    </location>
</feature>
<dbReference type="RefSeq" id="WP_259316053.1">
    <property type="nucleotide sequence ID" value="NZ_CP087164.1"/>
</dbReference>
<evidence type="ECO:0000313" key="2">
    <source>
        <dbReference type="EMBL" id="UGS36381.1"/>
    </source>
</evidence>